<dbReference type="SMART" id="SM00981">
    <property type="entry name" value="THUMP"/>
    <property type="match status" value="1"/>
</dbReference>
<dbReference type="Pfam" id="PF22020">
    <property type="entry name" value="RlmL_1st"/>
    <property type="match status" value="1"/>
</dbReference>
<dbReference type="GO" id="GO:0070043">
    <property type="term" value="F:rRNA (guanine-N7-)-methyltransferase activity"/>
    <property type="evidence" value="ECO:0007669"/>
    <property type="project" value="TreeGrafter"/>
</dbReference>
<evidence type="ECO:0000256" key="3">
    <source>
        <dbReference type="PROSITE-ProRule" id="PRU00529"/>
    </source>
</evidence>
<protein>
    <submittedName>
        <fullName evidence="5">Class I SAM-dependent RNA methyltransferase</fullName>
    </submittedName>
</protein>
<evidence type="ECO:0000256" key="2">
    <source>
        <dbReference type="ARBA" id="ARBA00022679"/>
    </source>
</evidence>
<dbReference type="InterPro" id="IPR004114">
    <property type="entry name" value="THUMP_dom"/>
</dbReference>
<dbReference type="InterPro" id="IPR000241">
    <property type="entry name" value="RlmKL-like_Mtase"/>
</dbReference>
<dbReference type="InterPro" id="IPR054170">
    <property type="entry name" value="RlmL_1st"/>
</dbReference>
<dbReference type="CDD" id="cd11715">
    <property type="entry name" value="THUMP_AdoMetMT"/>
    <property type="match status" value="1"/>
</dbReference>
<dbReference type="Gene3D" id="3.30.2130.30">
    <property type="match status" value="1"/>
</dbReference>
<sequence>MKLLATMASGFEAITKKELQDLGYQVQLENGKAYFEGELADIVNTNLWLRSADRIKIVLKEFTATTFDELFENVKSVNWDNWLPLDAAFPVKGRSVRSQLHSEPDIQALTKKAIVDKMTTVYHRHGWLPESGPTFQIEIRLVKDHAELTLDTTGESLFKRGYRQEHGGAPLKENFAAALVLLTPWRANDPFCDPTTGSGTIAIEAALIGRNIAPGLQRHFAFEKFPWFDSNLLTNAQEQARTQILPSGDLQIQASDIDGSMIDIAKLNAHQAGVLHDISFKQVAVKDLNITTDNGILIANPPYGKRMQDQKQARNLYQQMGDNFSKLTTWSKYYLSSDLEFEKYYGTKATKRRKLYNGALRTDFFQYWGHPTYKK</sequence>
<dbReference type="GO" id="GO:0008990">
    <property type="term" value="F:rRNA (guanine-N2-)-methyltransferase activity"/>
    <property type="evidence" value="ECO:0007669"/>
    <property type="project" value="TreeGrafter"/>
</dbReference>
<keyword evidence="6" id="KW-1185">Reference proteome</keyword>
<dbReference type="EMBL" id="QOCR01000004">
    <property type="protein sequence ID" value="RHW49856.1"/>
    <property type="molecule type" value="Genomic_DNA"/>
</dbReference>
<dbReference type="Pfam" id="PF02926">
    <property type="entry name" value="THUMP"/>
    <property type="match status" value="1"/>
</dbReference>
<dbReference type="PANTHER" id="PTHR47313:SF1">
    <property type="entry name" value="RIBOSOMAL RNA LARGE SUBUNIT METHYLTRANSFERASE K_L"/>
    <property type="match status" value="1"/>
</dbReference>
<keyword evidence="2 5" id="KW-0808">Transferase</keyword>
<dbReference type="InterPro" id="IPR029063">
    <property type="entry name" value="SAM-dependent_MTases_sf"/>
</dbReference>
<dbReference type="PROSITE" id="PS51165">
    <property type="entry name" value="THUMP"/>
    <property type="match status" value="1"/>
</dbReference>
<dbReference type="Pfam" id="PF01170">
    <property type="entry name" value="UPF0020"/>
    <property type="match status" value="1"/>
</dbReference>
<organism evidence="5 6">
    <name type="scientific">Bombilactobacillus bombi</name>
    <dbReference type="NCBI Taxonomy" id="1303590"/>
    <lineage>
        <taxon>Bacteria</taxon>
        <taxon>Bacillati</taxon>
        <taxon>Bacillota</taxon>
        <taxon>Bacilli</taxon>
        <taxon>Lactobacillales</taxon>
        <taxon>Lactobacillaceae</taxon>
        <taxon>Bombilactobacillus</taxon>
    </lineage>
</organism>
<dbReference type="SUPFAM" id="SSF53335">
    <property type="entry name" value="S-adenosyl-L-methionine-dependent methyltransferases"/>
    <property type="match status" value="1"/>
</dbReference>
<proteinExistence type="predicted"/>
<feature type="domain" description="THUMP" evidence="4">
    <location>
        <begin position="41"/>
        <end position="152"/>
    </location>
</feature>
<dbReference type="AlphaFoldDB" id="A0A3R6V8Y0"/>
<dbReference type="PANTHER" id="PTHR47313">
    <property type="entry name" value="RIBOSOMAL RNA LARGE SUBUNIT METHYLTRANSFERASE K/L"/>
    <property type="match status" value="1"/>
</dbReference>
<dbReference type="OrthoDB" id="9809404at2"/>
<accession>A0A3R6V8Y0</accession>
<comment type="caution">
    <text evidence="5">The sequence shown here is derived from an EMBL/GenBank/DDBJ whole genome shotgun (WGS) entry which is preliminary data.</text>
</comment>
<dbReference type="RefSeq" id="WP_118901770.1">
    <property type="nucleotide sequence ID" value="NZ_QOCR01000004.1"/>
</dbReference>
<evidence type="ECO:0000259" key="4">
    <source>
        <dbReference type="PROSITE" id="PS51165"/>
    </source>
</evidence>
<keyword evidence="3" id="KW-0694">RNA-binding</keyword>
<name>A0A3R6V8Y0_9LACO</name>
<gene>
    <name evidence="5" type="ORF">DS831_06750</name>
</gene>
<keyword evidence="1 5" id="KW-0489">Methyltransferase</keyword>
<evidence type="ECO:0000313" key="5">
    <source>
        <dbReference type="EMBL" id="RHW49856.1"/>
    </source>
</evidence>
<dbReference type="Proteomes" id="UP000284109">
    <property type="component" value="Unassembled WGS sequence"/>
</dbReference>
<dbReference type="Gene3D" id="3.40.50.150">
    <property type="entry name" value="Vaccinia Virus protein VP39"/>
    <property type="match status" value="1"/>
</dbReference>
<evidence type="ECO:0000256" key="1">
    <source>
        <dbReference type="ARBA" id="ARBA00022603"/>
    </source>
</evidence>
<dbReference type="GO" id="GO:0003723">
    <property type="term" value="F:RNA binding"/>
    <property type="evidence" value="ECO:0007669"/>
    <property type="project" value="UniProtKB-UniRule"/>
</dbReference>
<reference evidence="5 6" key="1">
    <citation type="submission" date="2018-07" db="EMBL/GenBank/DDBJ databases">
        <title>Genome sequences of six Lactobacillus spp. isolated from bumble bee guts.</title>
        <authorList>
            <person name="Motta E.V.S."/>
            <person name="Moran N.A."/>
        </authorList>
    </citation>
    <scope>NUCLEOTIDE SEQUENCE [LARGE SCALE GENOMIC DNA]</scope>
    <source>
        <strain evidence="5 6">BI-1.1</strain>
    </source>
</reference>
<evidence type="ECO:0000313" key="6">
    <source>
        <dbReference type="Proteomes" id="UP000284109"/>
    </source>
</evidence>